<dbReference type="PRINTS" id="PR00071">
    <property type="entry name" value="HMGCOARDTASE"/>
</dbReference>
<evidence type="ECO:0000256" key="2">
    <source>
        <dbReference type="ARBA" id="ARBA00023002"/>
    </source>
</evidence>
<dbReference type="GO" id="GO:0140643">
    <property type="term" value="F:hydroxymethylglutaryl-CoA reductase (NADH) activity"/>
    <property type="evidence" value="ECO:0007669"/>
    <property type="project" value="UniProtKB-EC"/>
</dbReference>
<accession>A0A224V5W2</accession>
<keyword evidence="6" id="KW-1185">Reference proteome</keyword>
<comment type="similarity">
    <text evidence="1 3">Belongs to the HMG-CoA reductase family.</text>
</comment>
<comment type="pathway">
    <text evidence="3">Metabolic intermediate metabolism; (R)-mevalonate degradation; (S)-3-hydroxy-3-methylglutaryl-CoA from (R)-mevalonate: step 1/1.</text>
</comment>
<comment type="caution">
    <text evidence="4">The sequence shown here is derived from an EMBL/GenBank/DDBJ whole genome shotgun (WGS) entry which is preliminary data.</text>
</comment>
<protein>
    <recommendedName>
        <fullName evidence="3">3-hydroxy-3-methylglutaryl coenzyme A reductase</fullName>
        <shortName evidence="3">HMG-CoA reductase</shortName>
        <ecNumber evidence="3">1.1.1.88</ecNumber>
    </recommendedName>
</protein>
<evidence type="ECO:0000256" key="3">
    <source>
        <dbReference type="RuleBase" id="RU361219"/>
    </source>
</evidence>
<gene>
    <name evidence="4" type="primary">mvaA</name>
    <name evidence="5" type="ORF">C5L28_001825</name>
    <name evidence="4" type="ORF">LPKJCM_01501</name>
</gene>
<dbReference type="PANTHER" id="PTHR10572:SF24">
    <property type="entry name" value="3-HYDROXY-3-METHYLGLUTARYL-COENZYME A REDUCTASE"/>
    <property type="match status" value="1"/>
</dbReference>
<organism evidence="4">
    <name type="scientific">Lentilactobacillus parakefiri</name>
    <dbReference type="NCBI Taxonomy" id="152332"/>
    <lineage>
        <taxon>Bacteria</taxon>
        <taxon>Bacillati</taxon>
        <taxon>Bacillota</taxon>
        <taxon>Bacilli</taxon>
        <taxon>Lactobacillales</taxon>
        <taxon>Lactobacillaceae</taxon>
        <taxon>Lentilactobacillus</taxon>
    </lineage>
</organism>
<evidence type="ECO:0000313" key="6">
    <source>
        <dbReference type="Proteomes" id="UP000294668"/>
    </source>
</evidence>
<dbReference type="GO" id="GO:0004420">
    <property type="term" value="F:hydroxymethylglutaryl-CoA reductase (NADPH) activity"/>
    <property type="evidence" value="ECO:0007669"/>
    <property type="project" value="InterPro"/>
</dbReference>
<dbReference type="EMBL" id="BDGB01000070">
    <property type="protein sequence ID" value="GAW72386.1"/>
    <property type="molecule type" value="Genomic_DNA"/>
</dbReference>
<keyword evidence="3" id="KW-0520">NAD</keyword>
<dbReference type="InterPro" id="IPR009029">
    <property type="entry name" value="HMG_CoA_Rdtase_sub-bd_dom_sf"/>
</dbReference>
<dbReference type="Pfam" id="PF00368">
    <property type="entry name" value="HMG-CoA_red"/>
    <property type="match status" value="1"/>
</dbReference>
<name>A0A224V5W2_9LACO</name>
<dbReference type="Proteomes" id="UP000294668">
    <property type="component" value="Unassembled WGS sequence"/>
</dbReference>
<dbReference type="EMBL" id="PUFL01000086">
    <property type="protein sequence ID" value="TDG88503.1"/>
    <property type="molecule type" value="Genomic_DNA"/>
</dbReference>
<dbReference type="InterPro" id="IPR023074">
    <property type="entry name" value="HMG_CoA_Rdtase_cat_sf"/>
</dbReference>
<dbReference type="SUPFAM" id="SSF55035">
    <property type="entry name" value="NAD-binding domain of HMG-CoA reductase"/>
    <property type="match status" value="1"/>
</dbReference>
<reference evidence="5 6" key="2">
    <citation type="journal article" date="2019" name="Appl. Microbiol. Biotechnol.">
        <title>Uncovering carbohydrate metabolism through a genotype-phenotype association study of 56 lactic acid bacteria genomes.</title>
        <authorList>
            <person name="Buron-Moles G."/>
            <person name="Chailyan A."/>
            <person name="Dolejs I."/>
            <person name="Forster J."/>
            <person name="Miks M.H."/>
        </authorList>
    </citation>
    <scope>NUCLEOTIDE SEQUENCE [LARGE SCALE GENOMIC DNA]</scope>
    <source>
        <strain evidence="5 6">DSM 10551</strain>
    </source>
</reference>
<evidence type="ECO:0000313" key="5">
    <source>
        <dbReference type="EMBL" id="TDG88503.1"/>
    </source>
</evidence>
<dbReference type="SUPFAM" id="SSF56542">
    <property type="entry name" value="Substrate-binding domain of HMG-CoA reductase"/>
    <property type="match status" value="1"/>
</dbReference>
<dbReference type="PANTHER" id="PTHR10572">
    <property type="entry name" value="3-HYDROXY-3-METHYLGLUTARYL-COENZYME A REDUCTASE"/>
    <property type="match status" value="1"/>
</dbReference>
<dbReference type="AlphaFoldDB" id="A0A224V5W2"/>
<dbReference type="PROSITE" id="PS01192">
    <property type="entry name" value="HMG_COA_REDUCTASE_3"/>
    <property type="match status" value="1"/>
</dbReference>
<dbReference type="InterPro" id="IPR002202">
    <property type="entry name" value="HMG_CoA_Rdtase"/>
</dbReference>
<dbReference type="NCBIfam" id="TIGR00532">
    <property type="entry name" value="HMG_CoA_R_NAD"/>
    <property type="match status" value="1"/>
</dbReference>
<keyword evidence="2 3" id="KW-0560">Oxidoreductase</keyword>
<dbReference type="InterPro" id="IPR009023">
    <property type="entry name" value="HMG_CoA_Rdtase_NAD(P)-bd_sf"/>
</dbReference>
<dbReference type="GO" id="GO:0015936">
    <property type="term" value="P:coenzyme A metabolic process"/>
    <property type="evidence" value="ECO:0007669"/>
    <property type="project" value="InterPro"/>
</dbReference>
<dbReference type="UniPathway" id="UPA00257">
    <property type="reaction ID" value="UER00367"/>
</dbReference>
<reference evidence="5" key="3">
    <citation type="submission" date="2019-02" db="EMBL/GenBank/DDBJ databases">
        <authorList>
            <person name="Buron G."/>
            <person name="Chaylann A."/>
            <person name="Dolejs I."/>
            <person name="Forster J."/>
            <person name="Miks M.H."/>
        </authorList>
    </citation>
    <scope>NUCLEOTIDE SEQUENCE</scope>
    <source>
        <strain evidence="5">DSM 10551</strain>
    </source>
</reference>
<dbReference type="InterPro" id="IPR004553">
    <property type="entry name" value="HMG_CoA_Rdtase_bac-typ"/>
</dbReference>
<dbReference type="CDD" id="cd00644">
    <property type="entry name" value="HMG-CoA_reductase_classII"/>
    <property type="match status" value="1"/>
</dbReference>
<reference evidence="4" key="1">
    <citation type="journal article" date="2017" name="Biosci Microbiota Food Health">
        <title>Genomic characterization reconfirms the taxonomic status of Lactobacillus parakefiri.</title>
        <authorList>
            <person name="Tanizawa Y."/>
            <person name="Kobayashi H."/>
            <person name="Kaminuma E."/>
            <person name="Sakamoto M."/>
            <person name="Ohkuma M."/>
            <person name="Nakamura Y."/>
            <person name="Arita M."/>
            <person name="Tohno M."/>
        </authorList>
    </citation>
    <scope>NUCLEOTIDE SEQUENCE [LARGE SCALE GENOMIC DNA]</scope>
    <source>
        <strain evidence="4">JCM 8573</strain>
    </source>
</reference>
<evidence type="ECO:0000256" key="1">
    <source>
        <dbReference type="ARBA" id="ARBA00007661"/>
    </source>
</evidence>
<proteinExistence type="inferred from homology"/>
<dbReference type="EC" id="1.1.1.88" evidence="3"/>
<sequence>MAPSRVGHKAVSFQNISKKSEYPGLGYLDFLLIWPETALFPTFQQYSRRSRTHKVGVGQQIILFHPLWPLQQIDGDMMENKWDHFYKKSYEERLKMIAEATHLSAAQLTLLRQQLNPVSGELVENNLVDYSLPEGIAVGLVVNGQEHLVPMVTEEPSVIAAASNGAKLLSAGEGIKCRCSDKLVSGQIIVKGADPDQVTKFVRDHHQQLIQIANQSHPSILNYGGGAKRLDVRVLSNQFLSVDLLVDTGEAMGANIVNTMLEAASNWLSDQLAVETTMAILTNFADHALVKVTGTVAVSKLATKSLSGSRVAQKIADASEVAQLDIQRATTHNKGIMNGVDAAVIAFGNDWRAVESAAHAFAARGDSYQGLSKWRVVNDQLVGQMTLPVPIGFVGGASKVLPLVGINKQIAQLHNSREEMQVVAAIGLAQNLAALKALVTEGIQKGHMNLQLRSLALSNGATVKELPAVVKQLGTVHNPNSQTVKEILKTIRR</sequence>
<dbReference type="Proteomes" id="UP000214739">
    <property type="component" value="Unassembled WGS sequence"/>
</dbReference>
<dbReference type="PROSITE" id="PS50065">
    <property type="entry name" value="HMG_COA_REDUCTASE_4"/>
    <property type="match status" value="1"/>
</dbReference>
<evidence type="ECO:0000313" key="4">
    <source>
        <dbReference type="EMBL" id="GAW72386.1"/>
    </source>
</evidence>
<dbReference type="InterPro" id="IPR023076">
    <property type="entry name" value="HMG_CoA_Rdtase_CS"/>
</dbReference>
<comment type="catalytic activity">
    <reaction evidence="3">
        <text>(R)-mevalonate + 2 NAD(+) + CoA = (3S)-3-hydroxy-3-methylglutaryl-CoA + 2 NADH + 2 H(+)</text>
        <dbReference type="Rhea" id="RHEA:14833"/>
        <dbReference type="ChEBI" id="CHEBI:15378"/>
        <dbReference type="ChEBI" id="CHEBI:36464"/>
        <dbReference type="ChEBI" id="CHEBI:43074"/>
        <dbReference type="ChEBI" id="CHEBI:57287"/>
        <dbReference type="ChEBI" id="CHEBI:57540"/>
        <dbReference type="ChEBI" id="CHEBI:57945"/>
        <dbReference type="EC" id="1.1.1.88"/>
    </reaction>
</comment>
<dbReference type="Gene3D" id="3.90.770.10">
    <property type="entry name" value="3-hydroxy-3-methylglutaryl-coenzyme A Reductase, Chain A, domain 2"/>
    <property type="match status" value="2"/>
</dbReference>
<dbReference type="Gene3D" id="1.10.8.660">
    <property type="match status" value="1"/>
</dbReference>